<dbReference type="EMBL" id="CP163302">
    <property type="protein sequence ID" value="XDP43791.1"/>
    <property type="molecule type" value="Genomic_DNA"/>
</dbReference>
<protein>
    <submittedName>
        <fullName evidence="1">Uncharacterized protein</fullName>
    </submittedName>
</protein>
<evidence type="ECO:0000313" key="1">
    <source>
        <dbReference type="EMBL" id="XDP43791.1"/>
    </source>
</evidence>
<reference evidence="1" key="1">
    <citation type="submission" date="2024-07" db="EMBL/GenBank/DDBJ databases">
        <authorList>
            <person name="fu j."/>
        </authorList>
    </citation>
    <scope>NUCLEOTIDE SEQUENCE</scope>
    <source>
        <strain evidence="1">P10A9</strain>
    </source>
</reference>
<accession>A0AB39KYZ5</accession>
<dbReference type="AlphaFoldDB" id="A0AB39KYZ5"/>
<proteinExistence type="predicted"/>
<name>A0AB39KYZ5_9MICC</name>
<gene>
    <name evidence="1" type="ORF">AB5L97_10755</name>
</gene>
<organism evidence="1">
    <name type="scientific">Sinomonas puerhi</name>
    <dbReference type="NCBI Taxonomy" id="3238584"/>
    <lineage>
        <taxon>Bacteria</taxon>
        <taxon>Bacillati</taxon>
        <taxon>Actinomycetota</taxon>
        <taxon>Actinomycetes</taxon>
        <taxon>Micrococcales</taxon>
        <taxon>Micrococcaceae</taxon>
        <taxon>Sinomonas</taxon>
    </lineage>
</organism>
<sequence>MEATEHESTLEHALDVAKANAKQAKLLVDHAKAGLAKGDVTPERVAQLEELQQAADEDLLRVTREQ</sequence>
<dbReference type="RefSeq" id="WP_307957617.1">
    <property type="nucleotide sequence ID" value="NZ_CP163302.1"/>
</dbReference>
<dbReference type="KEGG" id="spue:AB5L97_10755"/>